<evidence type="ECO:0000313" key="11">
    <source>
        <dbReference type="Proteomes" id="UP000253606"/>
    </source>
</evidence>
<dbReference type="Gene3D" id="3.40.50.880">
    <property type="match status" value="1"/>
</dbReference>
<proteinExistence type="inferred from homology"/>
<keyword evidence="11" id="KW-1185">Reference proteome</keyword>
<keyword evidence="5" id="KW-0378">Hydrolase</keyword>
<evidence type="ECO:0000256" key="6">
    <source>
        <dbReference type="ARBA" id="ARBA00022833"/>
    </source>
</evidence>
<reference evidence="10 11" key="1">
    <citation type="journal article" date="2018" name="Front. Microbiol.">
        <title>Hydrolytic Capabilities as a Key to Environmental Success: Chitinolytic and Cellulolytic Acidobacteria From Acidic Sub-arctic Soils and Boreal Peatlands.</title>
        <authorList>
            <person name="Belova S.E."/>
            <person name="Ravin N.V."/>
            <person name="Pankratov T.A."/>
            <person name="Rakitin A.L."/>
            <person name="Ivanova A.A."/>
            <person name="Beletsky A.V."/>
            <person name="Mardanov A.V."/>
            <person name="Sinninghe Damste J.S."/>
            <person name="Dedysh S.N."/>
        </authorList>
    </citation>
    <scope>NUCLEOTIDE SEQUENCE [LARGE SCALE GENOMIC DNA]</scope>
    <source>
        <strain evidence="10 11">SBC82</strain>
    </source>
</reference>
<dbReference type="GO" id="GO:0004565">
    <property type="term" value="F:beta-galactosidase activity"/>
    <property type="evidence" value="ECO:0007669"/>
    <property type="project" value="UniProtKB-EC"/>
</dbReference>
<dbReference type="SUPFAM" id="SSF52317">
    <property type="entry name" value="Class I glutamine amidotransferase-like"/>
    <property type="match status" value="1"/>
</dbReference>
<comment type="catalytic activity">
    <reaction evidence="1">
        <text>Hydrolysis of terminal non-reducing beta-D-galactose residues in beta-D-galactosides.</text>
        <dbReference type="EC" id="3.2.1.23"/>
    </reaction>
</comment>
<dbReference type="SUPFAM" id="SSF51445">
    <property type="entry name" value="(Trans)glycosidases"/>
    <property type="match status" value="1"/>
</dbReference>
<evidence type="ECO:0000313" key="10">
    <source>
        <dbReference type="EMBL" id="AXC15844.1"/>
    </source>
</evidence>
<feature type="domain" description="Beta-galactosidase trimerisation" evidence="9">
    <location>
        <begin position="438"/>
        <end position="645"/>
    </location>
</feature>
<evidence type="ECO:0000256" key="5">
    <source>
        <dbReference type="ARBA" id="ARBA00022801"/>
    </source>
</evidence>
<dbReference type="PANTHER" id="PTHR36447">
    <property type="entry name" value="BETA-GALACTOSIDASE GANA"/>
    <property type="match status" value="1"/>
</dbReference>
<dbReference type="InterPro" id="IPR003476">
    <property type="entry name" value="Glyco_hydro_42"/>
</dbReference>
<evidence type="ECO:0000256" key="4">
    <source>
        <dbReference type="ARBA" id="ARBA00022723"/>
    </source>
</evidence>
<organism evidence="10 11">
    <name type="scientific">Acidisarcina polymorpha</name>
    <dbReference type="NCBI Taxonomy" id="2211140"/>
    <lineage>
        <taxon>Bacteria</taxon>
        <taxon>Pseudomonadati</taxon>
        <taxon>Acidobacteriota</taxon>
        <taxon>Terriglobia</taxon>
        <taxon>Terriglobales</taxon>
        <taxon>Acidobacteriaceae</taxon>
        <taxon>Acidisarcina</taxon>
    </lineage>
</organism>
<dbReference type="Gene3D" id="3.20.20.80">
    <property type="entry name" value="Glycosidases"/>
    <property type="match status" value="1"/>
</dbReference>
<dbReference type="EC" id="3.2.1.23" evidence="3"/>
<dbReference type="InterPro" id="IPR029062">
    <property type="entry name" value="Class_I_gatase-like"/>
</dbReference>
<evidence type="ECO:0000256" key="2">
    <source>
        <dbReference type="ARBA" id="ARBA00005940"/>
    </source>
</evidence>
<dbReference type="GO" id="GO:0046872">
    <property type="term" value="F:metal ion binding"/>
    <property type="evidence" value="ECO:0007669"/>
    <property type="project" value="UniProtKB-KW"/>
</dbReference>
<protein>
    <recommendedName>
        <fullName evidence="3">beta-galactosidase</fullName>
        <ecNumber evidence="3">3.2.1.23</ecNumber>
    </recommendedName>
</protein>
<dbReference type="KEGG" id="abas:ACPOL_6632"/>
<sequence length="727" mass="80993">MHFEFSPALYLEERMTYFRRIQGRIACKLFLHLATMSLTLISSAETQQSVAHAKWPGPGQLFVGACYQPVDRSPEEIDQDIALMKGAGFNVVRMGDLSWDSFEPAEGQFNFEWFDRIIDKMQAAGIHVILDIPGPPAPIWLHRAYPGVDIVNQSGDRVPPAERYMDDISDPDYRREVAILGEAMMKRYARHPALIAVGYDNEIGNGYMSYSPADRLRFIGWLKNKYGSIDALNKAWATQRWSRRLASFDDVDLPLADGPGPSERFLDLHRFWSDTTVSLLAGLDQERRRIAPDLPAISNLWDNAPRRGFDYLSTYKSYVSYGAEGFYPGDPVSGAFGATMVKGDLPTPIWFNEFTAGGGGFYGTPGRSRMYAYLGLLLGSQATLAWTFNSHLGGEEQALFGLIDHDNTPSWKLDEFAHIASDFKRLQTLGFPRYPRPEVAIAYSFASFVDSHPNGPSNTTLQYFKYPYTDQVQGAFAPLFRDNMDVSIINVGHADLTPYKLVVVPADFVMDEASATALREYVRAGGAVLMTAFSAKVDEHGQWFNTPLPGRLSDVFGIKVNAFYETPKPLSYELDGKSYQTDVRFYEVPEPSTATTLARFKDLPADVPAITINQFGKGKALYIAMPASDKVMQPILNQLIATLSLHRGPETPEGVYARSVQGRTLYVNSTASSQSIPLPGLFHATLSDRDMHDTLQLKSFEVELVQTKNNDALMQAKPNAGQTKIGE</sequence>
<dbReference type="Pfam" id="PF08532">
    <property type="entry name" value="Glyco_hydro_42M"/>
    <property type="match status" value="1"/>
</dbReference>
<evidence type="ECO:0000259" key="8">
    <source>
        <dbReference type="Pfam" id="PF02449"/>
    </source>
</evidence>
<dbReference type="GO" id="GO:0009341">
    <property type="term" value="C:beta-galactosidase complex"/>
    <property type="evidence" value="ECO:0007669"/>
    <property type="project" value="InterPro"/>
</dbReference>
<keyword evidence="4" id="KW-0479">Metal-binding</keyword>
<evidence type="ECO:0000256" key="3">
    <source>
        <dbReference type="ARBA" id="ARBA00012756"/>
    </source>
</evidence>
<dbReference type="Pfam" id="PF02449">
    <property type="entry name" value="Glyco_hydro_42"/>
    <property type="match status" value="1"/>
</dbReference>
<dbReference type="Proteomes" id="UP000253606">
    <property type="component" value="Chromosome"/>
</dbReference>
<keyword evidence="6" id="KW-0862">Zinc</keyword>
<dbReference type="EMBL" id="CP030840">
    <property type="protein sequence ID" value="AXC15844.1"/>
    <property type="molecule type" value="Genomic_DNA"/>
</dbReference>
<dbReference type="CDD" id="cd03143">
    <property type="entry name" value="A4_beta-galactosidase_middle_domain"/>
    <property type="match status" value="1"/>
</dbReference>
<accession>A0A2Z5GAV4</accession>
<evidence type="ECO:0000256" key="7">
    <source>
        <dbReference type="ARBA" id="ARBA00023295"/>
    </source>
</evidence>
<dbReference type="InterPro" id="IPR013529">
    <property type="entry name" value="Glyco_hydro_42_N"/>
</dbReference>
<evidence type="ECO:0000259" key="9">
    <source>
        <dbReference type="Pfam" id="PF08532"/>
    </source>
</evidence>
<feature type="domain" description="Glycoside hydrolase family 42 N-terminal" evidence="8">
    <location>
        <begin position="66"/>
        <end position="425"/>
    </location>
</feature>
<dbReference type="InterPro" id="IPR017853">
    <property type="entry name" value="GH"/>
</dbReference>
<keyword evidence="7" id="KW-0326">Glycosidase</keyword>
<name>A0A2Z5GAV4_9BACT</name>
<dbReference type="GO" id="GO:0005975">
    <property type="term" value="P:carbohydrate metabolic process"/>
    <property type="evidence" value="ECO:0007669"/>
    <property type="project" value="InterPro"/>
</dbReference>
<dbReference type="PANTHER" id="PTHR36447:SF2">
    <property type="entry name" value="BETA-GALACTOSIDASE YESZ"/>
    <property type="match status" value="1"/>
</dbReference>
<gene>
    <name evidence="10" type="ORF">ACPOL_6632</name>
</gene>
<evidence type="ECO:0000256" key="1">
    <source>
        <dbReference type="ARBA" id="ARBA00001412"/>
    </source>
</evidence>
<comment type="similarity">
    <text evidence="2">Belongs to the glycosyl hydrolase 42 family.</text>
</comment>
<dbReference type="AlphaFoldDB" id="A0A2Z5GAV4"/>
<dbReference type="InterPro" id="IPR013738">
    <property type="entry name" value="Beta_galactosidase_Trimer"/>
</dbReference>